<comment type="caution">
    <text evidence="2">The sequence shown here is derived from an EMBL/GenBank/DDBJ whole genome shotgun (WGS) entry which is preliminary data.</text>
</comment>
<sequence length="100" mass="10703">MASMGFNLRQANLDGKTVCEGTLWLVVSQVEKRASPPQLATFVILTGDKEESQGNRVGGSGPERAKIGRHGSGSRTTRAKNSVQPVGFDERFTSVKRGGL</sequence>
<feature type="compositionally biased region" description="Polar residues" evidence="1">
    <location>
        <begin position="73"/>
        <end position="84"/>
    </location>
</feature>
<evidence type="ECO:0000256" key="1">
    <source>
        <dbReference type="SAM" id="MobiDB-lite"/>
    </source>
</evidence>
<gene>
    <name evidence="2" type="ORF">UVI_02057810</name>
</gene>
<proteinExistence type="predicted"/>
<protein>
    <submittedName>
        <fullName evidence="2">Uncharacterized protein</fullName>
    </submittedName>
</protein>
<evidence type="ECO:0000313" key="3">
    <source>
        <dbReference type="Proteomes" id="UP000054053"/>
    </source>
</evidence>
<reference evidence="3" key="1">
    <citation type="journal article" date="2016" name="Genome Announc.">
        <title>Genome sequence of Ustilaginoidea virens IPU010, a rice pathogenic fungus causing false smut.</title>
        <authorList>
            <person name="Kumagai T."/>
            <person name="Ishii T."/>
            <person name="Terai G."/>
            <person name="Umemura M."/>
            <person name="Machida M."/>
            <person name="Asai K."/>
        </authorList>
    </citation>
    <scope>NUCLEOTIDE SEQUENCE [LARGE SCALE GENOMIC DNA]</scope>
    <source>
        <strain evidence="3">IPU010</strain>
    </source>
</reference>
<organism evidence="2 3">
    <name type="scientific">Ustilaginoidea virens</name>
    <name type="common">Rice false smut fungus</name>
    <name type="synonym">Villosiclava virens</name>
    <dbReference type="NCBI Taxonomy" id="1159556"/>
    <lineage>
        <taxon>Eukaryota</taxon>
        <taxon>Fungi</taxon>
        <taxon>Dikarya</taxon>
        <taxon>Ascomycota</taxon>
        <taxon>Pezizomycotina</taxon>
        <taxon>Sordariomycetes</taxon>
        <taxon>Hypocreomycetidae</taxon>
        <taxon>Hypocreales</taxon>
        <taxon>Clavicipitaceae</taxon>
        <taxon>Ustilaginoidea</taxon>
    </lineage>
</organism>
<dbReference type="Proteomes" id="UP000054053">
    <property type="component" value="Unassembled WGS sequence"/>
</dbReference>
<feature type="region of interest" description="Disordered" evidence="1">
    <location>
        <begin position="50"/>
        <end position="84"/>
    </location>
</feature>
<evidence type="ECO:0000313" key="2">
    <source>
        <dbReference type="EMBL" id="GAO16772.1"/>
    </source>
</evidence>
<dbReference type="EMBL" id="BBTG02000053">
    <property type="protein sequence ID" value="GAO16772.1"/>
    <property type="molecule type" value="Genomic_DNA"/>
</dbReference>
<name>A0A1B5L068_USTVR</name>
<dbReference type="AlphaFoldDB" id="A0A1B5L068"/>
<accession>A0A1B5L068</accession>